<sequence length="1040" mass="116877">MLTLDLLPKDDLSYAKETLYDNNVHRTLSNIRLAADALSSVSESEQSLIHLTDNPLSNPHFESVKKGEIILQNIDNTNKYLHSIKRVHKLIEDELMMEYDMNNTNTTTTTTTTKTASINTITDNDNNDEISRGNKFSRYHEKDEFCTPCNIHQTKKDIITKSTNKRSILTTKNYSTTTGLLYDLLSGTENFDSVYMRSQLVFLTCDNAKSITNLKKDNFLSRRKINNSSSIQRRRKSLKPKKHCNSLQTSETSISNGRKLFQDSLLGEKLSSSSPLSSSSLSSSSLSSSPSSSSSSSTLSPAHINLLTHSQLSPTKLFDRFEYLKNNHVLHSQSPINHFSTVHTANLTTATSSTTMNSHECSEQPLDLSSASSHSNQSGLLDNFKCNIPTSDIIISKRRRSFAGDLDYTSRFSDNTSILRYNSLRHNSVTFPLSHTVSKFKNCITSSTNVTGSTTINTISNSNLRPERQPSEEYICKDIEQKLNKNNLNNNSNNESTLLEANLLNLILSPACYQIALSAAFALCASSVFPSFDNTIYRNNDFSNSCNSLKTSNELACNLWTLSNSSRITSSEQMNENNQQYLSKSNQSSSRLSDEKHDNISKPVHIQHSPSIQSKLNVKLKSLTKLKTGESVPSKKSILKLRFFPKNTQQNHQTKHLKKKTNSSHSRTLYQHSSKNNNNNKINNAVTHTADDEEDDDEDDDNDEDVINAQHSFITPSIKISSQNLIFYNKLKQWFRQMIHLIEQPKLSIISLLHNNIKNDLTKTNLFNSFNQYLLDQSINTRLKLLNISWYRLLIVYLIEHEQLNSLMTTFSSSSSPPPPPSSSSSSPSSTSLSSVNDKSKFNEEKLIIKKKFLIGKSIKSKKKYVEMISAFHDIQSLATICYSLKFTHSVYSLIRIGLLMLGNYQKTQPINDIQWLEQTLLEYIVTSEETNEKSNSNPNSSPQSCQTMSTNLSDNLNTTTTTTRTDVFNCSNIGNNNSNSSSSNNVSSSVIPIDAPSMIHTLIDKLLNITKESIIFFVSNQLGDSVEDLFNSLVKISQT</sequence>
<keyword evidence="3" id="KW-1185">Reference proteome</keyword>
<accession>A0A183MJJ9</accession>
<feature type="compositionally biased region" description="Basic residues" evidence="1">
    <location>
        <begin position="653"/>
        <end position="662"/>
    </location>
</feature>
<feature type="region of interest" description="Disordered" evidence="1">
    <location>
        <begin position="272"/>
        <end position="300"/>
    </location>
</feature>
<name>A0A183MJJ9_9TREM</name>
<feature type="region of interest" description="Disordered" evidence="1">
    <location>
        <begin position="225"/>
        <end position="251"/>
    </location>
</feature>
<dbReference type="AlphaFoldDB" id="A0A183MJJ9"/>
<feature type="compositionally biased region" description="Basic residues" evidence="1">
    <location>
        <begin position="232"/>
        <end position="244"/>
    </location>
</feature>
<feature type="compositionally biased region" description="Polar residues" evidence="1">
    <location>
        <begin position="663"/>
        <end position="674"/>
    </location>
</feature>
<protein>
    <submittedName>
        <fullName evidence="2">Uncharacterized protein</fullName>
    </submittedName>
</protein>
<feature type="region of interest" description="Disordered" evidence="1">
    <location>
        <begin position="810"/>
        <end position="837"/>
    </location>
</feature>
<organism evidence="2 3">
    <name type="scientific">Schistosoma margrebowiei</name>
    <dbReference type="NCBI Taxonomy" id="48269"/>
    <lineage>
        <taxon>Eukaryota</taxon>
        <taxon>Metazoa</taxon>
        <taxon>Spiralia</taxon>
        <taxon>Lophotrochozoa</taxon>
        <taxon>Platyhelminthes</taxon>
        <taxon>Trematoda</taxon>
        <taxon>Digenea</taxon>
        <taxon>Strigeidida</taxon>
        <taxon>Schistosomatoidea</taxon>
        <taxon>Schistosomatidae</taxon>
        <taxon>Schistosoma</taxon>
    </lineage>
</organism>
<dbReference type="Proteomes" id="UP000277204">
    <property type="component" value="Unassembled WGS sequence"/>
</dbReference>
<feature type="compositionally biased region" description="Low complexity" evidence="1">
    <location>
        <begin position="823"/>
        <end position="835"/>
    </location>
</feature>
<reference evidence="2 3" key="1">
    <citation type="submission" date="2018-11" db="EMBL/GenBank/DDBJ databases">
        <authorList>
            <consortium name="Pathogen Informatics"/>
        </authorList>
    </citation>
    <scope>NUCLEOTIDE SEQUENCE [LARGE SCALE GENOMIC DNA]</scope>
    <source>
        <strain evidence="2 3">Zambia</strain>
    </source>
</reference>
<evidence type="ECO:0000256" key="1">
    <source>
        <dbReference type="SAM" id="MobiDB-lite"/>
    </source>
</evidence>
<evidence type="ECO:0000313" key="2">
    <source>
        <dbReference type="EMBL" id="VDP20339.1"/>
    </source>
</evidence>
<feature type="compositionally biased region" description="Low complexity" evidence="1">
    <location>
        <begin position="577"/>
        <end position="591"/>
    </location>
</feature>
<feature type="compositionally biased region" description="Low complexity" evidence="1">
    <location>
        <begin position="934"/>
        <end position="988"/>
    </location>
</feature>
<feature type="region of interest" description="Disordered" evidence="1">
    <location>
        <begin position="355"/>
        <end position="374"/>
    </location>
</feature>
<feature type="region of interest" description="Disordered" evidence="1">
    <location>
        <begin position="640"/>
        <end position="683"/>
    </location>
</feature>
<dbReference type="EMBL" id="UZAI01017089">
    <property type="protein sequence ID" value="VDP20339.1"/>
    <property type="molecule type" value="Genomic_DNA"/>
</dbReference>
<proteinExistence type="predicted"/>
<evidence type="ECO:0000313" key="3">
    <source>
        <dbReference type="Proteomes" id="UP000277204"/>
    </source>
</evidence>
<feature type="region of interest" description="Disordered" evidence="1">
    <location>
        <begin position="930"/>
        <end position="988"/>
    </location>
</feature>
<gene>
    <name evidence="2" type="ORF">SMRZ_LOCUS16224</name>
</gene>
<feature type="region of interest" description="Disordered" evidence="1">
    <location>
        <begin position="570"/>
        <end position="597"/>
    </location>
</feature>